<dbReference type="Proteomes" id="UP000187203">
    <property type="component" value="Unassembled WGS sequence"/>
</dbReference>
<comment type="caution">
    <text evidence="2">The sequence shown here is derived from an EMBL/GenBank/DDBJ whole genome shotgun (WGS) entry which is preliminary data.</text>
</comment>
<evidence type="ECO:0000256" key="1">
    <source>
        <dbReference type="SAM" id="Phobius"/>
    </source>
</evidence>
<gene>
    <name evidence="2" type="ORF">COLO4_36155</name>
</gene>
<keyword evidence="1" id="KW-0472">Membrane</keyword>
<protein>
    <submittedName>
        <fullName evidence="2">Uncharacterized protein</fullName>
    </submittedName>
</protein>
<evidence type="ECO:0000313" key="2">
    <source>
        <dbReference type="EMBL" id="OMO55169.1"/>
    </source>
</evidence>
<dbReference type="AlphaFoldDB" id="A0A1R3GAP9"/>
<organism evidence="2 3">
    <name type="scientific">Corchorus olitorius</name>
    <dbReference type="NCBI Taxonomy" id="93759"/>
    <lineage>
        <taxon>Eukaryota</taxon>
        <taxon>Viridiplantae</taxon>
        <taxon>Streptophyta</taxon>
        <taxon>Embryophyta</taxon>
        <taxon>Tracheophyta</taxon>
        <taxon>Spermatophyta</taxon>
        <taxon>Magnoliopsida</taxon>
        <taxon>eudicotyledons</taxon>
        <taxon>Gunneridae</taxon>
        <taxon>Pentapetalae</taxon>
        <taxon>rosids</taxon>
        <taxon>malvids</taxon>
        <taxon>Malvales</taxon>
        <taxon>Malvaceae</taxon>
        <taxon>Grewioideae</taxon>
        <taxon>Apeibeae</taxon>
        <taxon>Corchorus</taxon>
    </lineage>
</organism>
<proteinExistence type="predicted"/>
<accession>A0A1R3GAP9</accession>
<feature type="transmembrane region" description="Helical" evidence="1">
    <location>
        <begin position="12"/>
        <end position="34"/>
    </location>
</feature>
<keyword evidence="3" id="KW-1185">Reference proteome</keyword>
<evidence type="ECO:0000313" key="3">
    <source>
        <dbReference type="Proteomes" id="UP000187203"/>
    </source>
</evidence>
<keyword evidence="1" id="KW-0812">Transmembrane</keyword>
<dbReference type="EMBL" id="AWUE01023029">
    <property type="protein sequence ID" value="OMO55169.1"/>
    <property type="molecule type" value="Genomic_DNA"/>
</dbReference>
<keyword evidence="1" id="KW-1133">Transmembrane helix</keyword>
<name>A0A1R3GAP9_9ROSI</name>
<sequence length="99" mass="11384">MGGLNRKDFFQGFLAGILMSIFEPLFKFTCYNLIPKLWSYLDIPTMGDERYVDKILTLIGLFIGFMGFSTLLGIILCGLAMEFKANKHRLPFRFLADLF</sequence>
<feature type="transmembrane region" description="Helical" evidence="1">
    <location>
        <begin position="54"/>
        <end position="81"/>
    </location>
</feature>
<reference evidence="3" key="1">
    <citation type="submission" date="2013-09" db="EMBL/GenBank/DDBJ databases">
        <title>Corchorus olitorius genome sequencing.</title>
        <authorList>
            <person name="Alam M."/>
            <person name="Haque M.S."/>
            <person name="Islam M.S."/>
            <person name="Emdad E.M."/>
            <person name="Islam M.M."/>
            <person name="Ahmed B."/>
            <person name="Halim A."/>
            <person name="Hossen Q.M.M."/>
            <person name="Hossain M.Z."/>
            <person name="Ahmed R."/>
            <person name="Khan M.M."/>
            <person name="Islam R."/>
            <person name="Rashid M.M."/>
            <person name="Khan S.A."/>
            <person name="Rahman M.S."/>
            <person name="Alam M."/>
            <person name="Yahiya A.S."/>
            <person name="Khan M.S."/>
            <person name="Azam M.S."/>
            <person name="Haque T."/>
            <person name="Lashkar M.Z.H."/>
            <person name="Akhand A.I."/>
            <person name="Morshed G."/>
            <person name="Roy S."/>
            <person name="Uddin K.S."/>
            <person name="Rabeya T."/>
            <person name="Hossain A.S."/>
            <person name="Chowdhury A."/>
            <person name="Snigdha A.R."/>
            <person name="Mortoza M.S."/>
            <person name="Matin S.A."/>
            <person name="Hoque S.M.E."/>
            <person name="Islam M.K."/>
            <person name="Roy D.K."/>
            <person name="Haider R."/>
            <person name="Moosa M.M."/>
            <person name="Elias S.M."/>
            <person name="Hasan A.M."/>
            <person name="Jahan S."/>
            <person name="Shafiuddin M."/>
            <person name="Mahmood N."/>
            <person name="Shommy N.S."/>
        </authorList>
    </citation>
    <scope>NUCLEOTIDE SEQUENCE [LARGE SCALE GENOMIC DNA]</scope>
    <source>
        <strain evidence="3">cv. O-4</strain>
    </source>
</reference>